<dbReference type="RefSeq" id="WP_212215085.1">
    <property type="nucleotide sequence ID" value="NZ_JAGUCO010000003.1"/>
</dbReference>
<sequence>MQRFQPKYPILLLSLFITVLSYGQRTLGGAEGGRPQLGDNDRPDQQQQSGASIKPDVRAWHLKDGYTFADTTVVDTISTGFQIFNPIYNKSIANAYLGNMNTAYQSMIFEDRENKYGFLFFNSFLAYMPDIDDLYFYNTKTPYINLTYNFGGPKRRSEENISALFTQNVNKNLNVGASYSLSSSLGQYSSQKAEVDNAKFFSSYDGEKYSFQGAFLYSKLKSLENGGIDRNATGNDFNNLEPEEVIMRFTTAEKILTKRKLFFNQSLDIGNITFTDKDSVETVLPVGTAFHTFEFEQNQMEYNISNLPSYYASSTTAPFYPIINSDTLQTRDSVRVNSLRNTFQIKFNEEANSLLKFGLRAFITNEASFYRFPKRPTEFDEGDDFLTPHYVNTDTTLVTTALGGQIFKNLGENFWWNAGVKIYFQGYRAGDSEITGAMSSSFRVLKDTAGFFANGGIYLTTPELFETKYYSNHLEWDNNFGQKRTIQFKGGIRIPTKQLEISAGGSLMNNYIYWNYDGTPSQTNGVIQVFNANVKKLFKLGNFRINNDAALQYSSSETVIPLPLFAYYNSTYYQNTLFKVLHFQIGFDFRYFTKYYAPFYMPATGQFTVQNDEKVGDYPWVDVFLNFQLKRARIYVKYDHVNQGYPDQPYYTTYNYPGNPRALKFGVSWNFYD</sequence>
<accession>A0ABS5JSQ0</accession>
<evidence type="ECO:0000313" key="2">
    <source>
        <dbReference type="EMBL" id="MBS2097949.1"/>
    </source>
</evidence>
<dbReference type="InterPro" id="IPR025631">
    <property type="entry name" value="Porin_10"/>
</dbReference>
<evidence type="ECO:0000256" key="1">
    <source>
        <dbReference type="SAM" id="MobiDB-lite"/>
    </source>
</evidence>
<proteinExistence type="predicted"/>
<evidence type="ECO:0000313" key="3">
    <source>
        <dbReference type="Proteomes" id="UP000708576"/>
    </source>
</evidence>
<comment type="caution">
    <text evidence="2">The sequence shown here is derived from an EMBL/GenBank/DDBJ whole genome shotgun (WGS) entry which is preliminary data.</text>
</comment>
<dbReference type="Proteomes" id="UP000708576">
    <property type="component" value="Unassembled WGS sequence"/>
</dbReference>
<feature type="region of interest" description="Disordered" evidence="1">
    <location>
        <begin position="30"/>
        <end position="52"/>
    </location>
</feature>
<organism evidence="2 3">
    <name type="scientific">Carboxylicivirga linearis</name>
    <dbReference type="NCBI Taxonomy" id="1628157"/>
    <lineage>
        <taxon>Bacteria</taxon>
        <taxon>Pseudomonadati</taxon>
        <taxon>Bacteroidota</taxon>
        <taxon>Bacteroidia</taxon>
        <taxon>Marinilabiliales</taxon>
        <taxon>Marinilabiliaceae</taxon>
        <taxon>Carboxylicivirga</taxon>
    </lineage>
</organism>
<keyword evidence="3" id="KW-1185">Reference proteome</keyword>
<dbReference type="EMBL" id="JAGUCO010000003">
    <property type="protein sequence ID" value="MBS2097949.1"/>
    <property type="molecule type" value="Genomic_DNA"/>
</dbReference>
<protein>
    <submittedName>
        <fullName evidence="2">Porin</fullName>
    </submittedName>
</protein>
<dbReference type="Pfam" id="PF14121">
    <property type="entry name" value="Porin_10"/>
    <property type="match status" value="1"/>
</dbReference>
<reference evidence="2 3" key="1">
    <citation type="journal article" date="2015" name="Int. J. Syst. Evol. Microbiol.">
        <title>Carboxylicivirga linearis sp. nov., isolated from a sea cucumber culture pond.</title>
        <authorList>
            <person name="Wang F.Q."/>
            <person name="Zhou Y.X."/>
            <person name="Lin X.Z."/>
            <person name="Chen G.J."/>
            <person name="Du Z.J."/>
        </authorList>
    </citation>
    <scope>NUCLEOTIDE SEQUENCE [LARGE SCALE GENOMIC DNA]</scope>
    <source>
        <strain evidence="2 3">FB218</strain>
    </source>
</reference>
<gene>
    <name evidence="2" type="ORF">KEM10_06620</name>
</gene>
<name>A0ABS5JSQ0_9BACT</name>